<sequence>MKLVFMHGWSFDRRFWDPLLAVLGPCDALCLDRGYTGAARLEALPDEDFIAIGHSAGVLWFLNRDLPHCRVMVAFNGFARFSEGEDFAPGIPRRVLTRMQTRLHEAPASVVTPFRQQFTPFLPCPATLDSEALDQGLAELIDADGRQNARNRGETLLAVQGSHDSLVSNALHEASFATNRRLTLEGGHLLPQTAPQACADLIHDALRGWA</sequence>
<proteinExistence type="predicted"/>
<gene>
    <name evidence="1" type="ORF">AA0535_1823</name>
</gene>
<protein>
    <recommendedName>
        <fullName evidence="3">AB hydrolase-1 domain-containing protein</fullName>
    </recommendedName>
</protein>
<keyword evidence="2" id="KW-1185">Reference proteome</keyword>
<comment type="caution">
    <text evidence="1">The sequence shown here is derived from an EMBL/GenBank/DDBJ whole genome shotgun (WGS) entry which is preliminary data.</text>
</comment>
<dbReference type="RefSeq" id="WP_264815699.1">
    <property type="nucleotide sequence ID" value="NZ_BAPV01000014.1"/>
</dbReference>
<accession>A0ABQ0Q3G2</accession>
<evidence type="ECO:0000313" key="1">
    <source>
        <dbReference type="EMBL" id="GBQ89553.1"/>
    </source>
</evidence>
<dbReference type="EMBL" id="BAPV01000014">
    <property type="protein sequence ID" value="GBQ89553.1"/>
    <property type="molecule type" value="Genomic_DNA"/>
</dbReference>
<reference evidence="1" key="1">
    <citation type="submission" date="2013-04" db="EMBL/GenBank/DDBJ databases">
        <title>The genome sequencing project of 58 acetic acid bacteria.</title>
        <authorList>
            <person name="Okamoto-Kainuma A."/>
            <person name="Ishikawa M."/>
            <person name="Umino S."/>
            <person name="Koizumi Y."/>
            <person name="Shiwa Y."/>
            <person name="Yoshikawa H."/>
            <person name="Matsutani M."/>
            <person name="Matsushita K."/>
        </authorList>
    </citation>
    <scope>NUCLEOTIDE SEQUENCE</scope>
    <source>
        <strain evidence="1">NRIC 0535</strain>
    </source>
</reference>
<dbReference type="Gene3D" id="3.40.50.1820">
    <property type="entry name" value="alpha/beta hydrolase"/>
    <property type="match status" value="1"/>
</dbReference>
<dbReference type="SUPFAM" id="SSF53474">
    <property type="entry name" value="alpha/beta-Hydrolases"/>
    <property type="match status" value="1"/>
</dbReference>
<name>A0ABQ0Q3G2_9PROT</name>
<organism evidence="1 2">
    <name type="scientific">Asaia krungthepensis NRIC 0535</name>
    <dbReference type="NCBI Taxonomy" id="1307925"/>
    <lineage>
        <taxon>Bacteria</taxon>
        <taxon>Pseudomonadati</taxon>
        <taxon>Pseudomonadota</taxon>
        <taxon>Alphaproteobacteria</taxon>
        <taxon>Acetobacterales</taxon>
        <taxon>Acetobacteraceae</taxon>
        <taxon>Asaia</taxon>
    </lineage>
</organism>
<evidence type="ECO:0008006" key="3">
    <source>
        <dbReference type="Google" id="ProtNLM"/>
    </source>
</evidence>
<evidence type="ECO:0000313" key="2">
    <source>
        <dbReference type="Proteomes" id="UP001062776"/>
    </source>
</evidence>
<dbReference type="InterPro" id="IPR029058">
    <property type="entry name" value="AB_hydrolase_fold"/>
</dbReference>
<dbReference type="Proteomes" id="UP001062776">
    <property type="component" value="Unassembled WGS sequence"/>
</dbReference>